<dbReference type="EMBL" id="CP060780">
    <property type="protein sequence ID" value="QNP44217.1"/>
    <property type="molecule type" value="Genomic_DNA"/>
</dbReference>
<name>A0ABX6T5K6_9SPHN</name>
<dbReference type="PROSITE" id="PS51257">
    <property type="entry name" value="PROKAR_LIPOPROTEIN"/>
    <property type="match status" value="1"/>
</dbReference>
<gene>
    <name evidence="1" type="ORF">H9L15_06960</name>
</gene>
<protein>
    <recommendedName>
        <fullName evidence="3">Lipoprotein</fullName>
    </recommendedName>
</protein>
<keyword evidence="2" id="KW-1185">Reference proteome</keyword>
<organism evidence="1 2">
    <name type="scientific">Sphingomonas daechungensis</name>
    <dbReference type="NCBI Taxonomy" id="1176646"/>
    <lineage>
        <taxon>Bacteria</taxon>
        <taxon>Pseudomonadati</taxon>
        <taxon>Pseudomonadota</taxon>
        <taxon>Alphaproteobacteria</taxon>
        <taxon>Sphingomonadales</taxon>
        <taxon>Sphingomonadaceae</taxon>
        <taxon>Sphingomonas</taxon>
    </lineage>
</organism>
<proteinExistence type="predicted"/>
<evidence type="ECO:0000313" key="1">
    <source>
        <dbReference type="EMBL" id="QNP44217.1"/>
    </source>
</evidence>
<dbReference type="Proteomes" id="UP000516134">
    <property type="component" value="Chromosome"/>
</dbReference>
<accession>A0ABX6T5K6</accession>
<evidence type="ECO:0000313" key="2">
    <source>
        <dbReference type="Proteomes" id="UP000516134"/>
    </source>
</evidence>
<dbReference type="RefSeq" id="WP_187715638.1">
    <property type="nucleotide sequence ID" value="NZ_BAABJC010000001.1"/>
</dbReference>
<reference evidence="1 2" key="1">
    <citation type="submission" date="2020-08" db="EMBL/GenBank/DDBJ databases">
        <title>Genome sequence of Sphingomonas daechungensis KACC 18115T.</title>
        <authorList>
            <person name="Hyun D.-W."/>
            <person name="Bae J.-W."/>
        </authorList>
    </citation>
    <scope>NUCLEOTIDE SEQUENCE [LARGE SCALE GENOMIC DNA]</scope>
    <source>
        <strain evidence="1 2">KACC 18115</strain>
    </source>
</reference>
<sequence>MRALSLLLSAAALASCATQPPSPTEAAESQAKLASLTAGKVAGQPLTCLPPGLRSANMEIIDDSTIAYREGSRLYVNHLRGSCSNLKSGFYTLVVRSGGSGQCSGDIADVTDVRTGMTAGSCALGEFVPYRQQ</sequence>
<evidence type="ECO:0008006" key="3">
    <source>
        <dbReference type="Google" id="ProtNLM"/>
    </source>
</evidence>